<dbReference type="PROSITE" id="PS50017">
    <property type="entry name" value="DEATH_DOMAIN"/>
    <property type="match status" value="1"/>
</dbReference>
<dbReference type="Gene3D" id="1.25.40.20">
    <property type="entry name" value="Ankyrin repeat-containing domain"/>
    <property type="match status" value="4"/>
</dbReference>
<accession>A0A8M9PZ15</accession>
<keyword evidence="2 3" id="KW-0040">ANK repeat</keyword>
<dbReference type="InterPro" id="IPR011029">
    <property type="entry name" value="DEATH-like_dom_sf"/>
</dbReference>
<dbReference type="AGR" id="ZFIN:ZDB-GENE-060526-136"/>
<dbReference type="AlphaFoldDB" id="A0A8M9PZ15"/>
<evidence type="ECO:0000256" key="1">
    <source>
        <dbReference type="ARBA" id="ARBA00022737"/>
    </source>
</evidence>
<name>A0A8M9PZ15_DANRE</name>
<dbReference type="Pfam" id="PF13637">
    <property type="entry name" value="Ank_4"/>
    <property type="match status" value="1"/>
</dbReference>
<dbReference type="Pfam" id="PF12796">
    <property type="entry name" value="Ank_2"/>
    <property type="match status" value="3"/>
</dbReference>
<dbReference type="PANTHER" id="PTHR24198">
    <property type="entry name" value="ANKYRIN REPEAT AND PROTEIN KINASE DOMAIN-CONTAINING PROTEIN"/>
    <property type="match status" value="1"/>
</dbReference>
<dbReference type="CTD" id="728780"/>
<evidence type="ECO:0000313" key="4">
    <source>
        <dbReference type="Proteomes" id="UP000000437"/>
    </source>
</evidence>
<dbReference type="InterPro" id="IPR036770">
    <property type="entry name" value="Ankyrin_rpt-contain_sf"/>
</dbReference>
<dbReference type="SUPFAM" id="SSF47986">
    <property type="entry name" value="DEATH domain"/>
    <property type="match status" value="1"/>
</dbReference>
<dbReference type="FunCoup" id="A0A8M9PZ15">
    <property type="interactions" value="93"/>
</dbReference>
<sequence>MQTKPGVFYSTRASKAKSLSKQYSTVYSTMEKKAHALKDYILKQPVWMKENLNPKTWIKTDHSKGFAEFILPKDIGADGGYDNKEMLLETEKDFIEAAKRNNVEGMKLLGRGVNVNAKNVHGRTALHYAVACRNVEAVDVLLRRRAKLDLQDKHGLTAVHLAAWFGSLEILKLLVQGGADQSIENTEGLNMLHCAAMNNHTDIVAYIIDDLQMGELDKEDQFGNRPFVLAAAHGCVPMLQMLMEEHYNMATMQENQVGDTPLHLAAKHGQREALQLLLENFHIRNEVNQAGQTALYLAADGAHEDCVQTLLEAQCDPNIFTLSRNSPLHPVCERGHFQIVQLLINSGAQINAQNQQMQTSFHLAVRNCHIPVIHTLLEAGCDPNLTDHMGQTALHIAAEMGKVDVVEMILKAGVDLQIRDRQNKTALGVAARGNMVIIVDMIIKAERYFKWKDNLQITNTDAIESLHSESPLTFKLDHSPDTKPVRDIMWDLAYKHLKRNDWKKLAEHWEFTDAQMAAIEEQWTGLNSFQEHGNRMLLIWLHGVLIEESSPSKGLYEGLLASGNSKVAGRMLLHISVVFRVCSDLCL</sequence>
<proteinExistence type="predicted"/>
<dbReference type="PANTHER" id="PTHR24198:SF195">
    <property type="entry name" value="DEATH DOMAIN-CONTAINING PROTEIN"/>
    <property type="match status" value="1"/>
</dbReference>
<dbReference type="RefSeq" id="XP_021332293.2">
    <property type="nucleotide sequence ID" value="XM_021476618.3"/>
</dbReference>
<dbReference type="PRINTS" id="PR01415">
    <property type="entry name" value="ANKYRIN"/>
</dbReference>
<dbReference type="SUPFAM" id="SSF48403">
    <property type="entry name" value="Ankyrin repeat"/>
    <property type="match status" value="1"/>
</dbReference>
<reference evidence="5" key="1">
    <citation type="submission" date="2025-08" db="UniProtKB">
        <authorList>
            <consortium name="RefSeq"/>
        </authorList>
    </citation>
    <scope>IDENTIFICATION</scope>
    <source>
        <strain evidence="5">Tuebingen</strain>
        <tissue evidence="5">Fibroblasts and whole tissue</tissue>
    </source>
</reference>
<dbReference type="InterPro" id="IPR000488">
    <property type="entry name" value="Death_dom"/>
</dbReference>
<evidence type="ECO:0000256" key="2">
    <source>
        <dbReference type="ARBA" id="ARBA00023043"/>
    </source>
</evidence>
<evidence type="ECO:0000256" key="3">
    <source>
        <dbReference type="PROSITE-ProRule" id="PRU00023"/>
    </source>
</evidence>
<dbReference type="OrthoDB" id="448455at2759"/>
<protein>
    <submittedName>
        <fullName evidence="5">Uncharacterized protein ankdd1b isoform X1</fullName>
    </submittedName>
</protein>
<keyword evidence="1" id="KW-0677">Repeat</keyword>
<dbReference type="ZFIN" id="ZDB-GENE-060526-136">
    <property type="gene designation" value="ankdd1b"/>
</dbReference>
<dbReference type="InterPro" id="IPR002110">
    <property type="entry name" value="Ankyrin_rpt"/>
</dbReference>
<dbReference type="PROSITE" id="PS50088">
    <property type="entry name" value="ANK_REPEAT"/>
    <property type="match status" value="7"/>
</dbReference>
<dbReference type="PROSITE" id="PS50297">
    <property type="entry name" value="ANK_REP_REGION"/>
    <property type="match status" value="6"/>
</dbReference>
<evidence type="ECO:0000313" key="5">
    <source>
        <dbReference type="RefSeq" id="XP_021332293.2"/>
    </source>
</evidence>
<organism evidence="4 5">
    <name type="scientific">Danio rerio</name>
    <name type="common">Zebrafish</name>
    <name type="synonym">Brachydanio rerio</name>
    <dbReference type="NCBI Taxonomy" id="7955"/>
    <lineage>
        <taxon>Eukaryota</taxon>
        <taxon>Metazoa</taxon>
        <taxon>Chordata</taxon>
        <taxon>Craniata</taxon>
        <taxon>Vertebrata</taxon>
        <taxon>Euteleostomi</taxon>
        <taxon>Actinopterygii</taxon>
        <taxon>Neopterygii</taxon>
        <taxon>Teleostei</taxon>
        <taxon>Ostariophysi</taxon>
        <taxon>Cypriniformes</taxon>
        <taxon>Danionidae</taxon>
        <taxon>Danioninae</taxon>
        <taxon>Danio</taxon>
    </lineage>
</organism>
<gene>
    <name evidence="5 6" type="primary">ankdd1b</name>
</gene>
<evidence type="ECO:0000313" key="6">
    <source>
        <dbReference type="ZFIN" id="ZDB-GENE-060526-136"/>
    </source>
</evidence>
<dbReference type="SMART" id="SM00248">
    <property type="entry name" value="ANK"/>
    <property type="match status" value="10"/>
</dbReference>
<dbReference type="GO" id="GO:0007165">
    <property type="term" value="P:signal transduction"/>
    <property type="evidence" value="ECO:0007669"/>
    <property type="project" value="InterPro"/>
</dbReference>
<dbReference type="Proteomes" id="UP000000437">
    <property type="component" value="Chromosome 5"/>
</dbReference>
<keyword evidence="4" id="KW-1185">Reference proteome</keyword>